<dbReference type="Proteomes" id="UP000494170">
    <property type="component" value="Unassembled WGS sequence"/>
</dbReference>
<dbReference type="Gene3D" id="3.40.630.10">
    <property type="entry name" value="Zn peptidases"/>
    <property type="match status" value="1"/>
</dbReference>
<dbReference type="GO" id="GO:0004180">
    <property type="term" value="F:carboxypeptidase activity"/>
    <property type="evidence" value="ECO:0007669"/>
    <property type="project" value="UniProtKB-KW"/>
</dbReference>
<dbReference type="InterPro" id="IPR052030">
    <property type="entry name" value="Peptidase_M20/M20A_hydrolases"/>
</dbReference>
<gene>
    <name evidence="1" type="ORF">BLA6863_05042</name>
</gene>
<dbReference type="PANTHER" id="PTHR30575">
    <property type="entry name" value="PEPTIDASE M20"/>
    <property type="match status" value="1"/>
</dbReference>
<dbReference type="Gene3D" id="3.30.70.360">
    <property type="match status" value="1"/>
</dbReference>
<dbReference type="EMBL" id="CABVPY010000037">
    <property type="protein sequence ID" value="VWC04688.1"/>
    <property type="molecule type" value="Genomic_DNA"/>
</dbReference>
<dbReference type="GO" id="GO:0016805">
    <property type="term" value="F:dipeptidase activity"/>
    <property type="evidence" value="ECO:0007669"/>
    <property type="project" value="TreeGrafter"/>
</dbReference>
<evidence type="ECO:0000313" key="2">
    <source>
        <dbReference type="Proteomes" id="UP000494170"/>
    </source>
</evidence>
<dbReference type="GO" id="GO:0046657">
    <property type="term" value="P:folic acid catabolic process"/>
    <property type="evidence" value="ECO:0007669"/>
    <property type="project" value="TreeGrafter"/>
</dbReference>
<dbReference type="GO" id="GO:0005737">
    <property type="term" value="C:cytoplasm"/>
    <property type="evidence" value="ECO:0007669"/>
    <property type="project" value="TreeGrafter"/>
</dbReference>
<organism evidence="1 2">
    <name type="scientific">Burkholderia lata (strain ATCC 17760 / DSM 23089 / LMG 22485 / NCIMB 9086 / R18194 / 383)</name>
    <dbReference type="NCBI Taxonomy" id="482957"/>
    <lineage>
        <taxon>Bacteria</taxon>
        <taxon>Pseudomonadati</taxon>
        <taxon>Pseudomonadota</taxon>
        <taxon>Betaproteobacteria</taxon>
        <taxon>Burkholderiales</taxon>
        <taxon>Burkholderiaceae</taxon>
        <taxon>Burkholderia</taxon>
        <taxon>Burkholderia cepacia complex</taxon>
    </lineage>
</organism>
<proteinExistence type="predicted"/>
<dbReference type="GO" id="GO:0071713">
    <property type="term" value="F:para-aminobenzoyl-glutamate hydrolase activity"/>
    <property type="evidence" value="ECO:0007669"/>
    <property type="project" value="TreeGrafter"/>
</dbReference>
<accession>A0A6P2PB43</accession>
<reference evidence="1 2" key="1">
    <citation type="submission" date="2019-09" db="EMBL/GenBank/DDBJ databases">
        <authorList>
            <person name="Depoorter E."/>
        </authorList>
    </citation>
    <scope>NUCLEOTIDE SEQUENCE [LARGE SCALE GENOMIC DNA]</scope>
    <source>
        <strain evidence="1">LMG 6863</strain>
    </source>
</reference>
<sequence>MRATQRSVFDWIDSHTTELSDWHQVIWHFAEPAFREYKSSAWYVEQLRAAGFDVEAGSGGMPTAFVATFRQGEGPTVATYAEYDAVPGNCQAASTRREPRGHLSRFAPGHTDPHSALGISALGGLLAAKDAMVRHGLQGTLKFFGEPAEKLRASKPIHAAKGYYDGLDAAVSFHPTYLLPLCNTTVWDTHCGVGYNYIYTFTCDDPQNWIASDKLSPIPQNHLAARAPGANDALIHFYQLNEGLRRSMLPATGLWSFNEAILVAGQATADNLPPHVAQINFMVRTDSVEQAETISQVMDQNAEAAARATHCKWKKTWVSKSRGGLPNHALARATYANLERAGAPRWNGDAIRIAQEIQRNLGIDAMAEPFLPVTEQLIDPEDCEAALRKQMPSWQKYMTSDDYTEYTWHCPTVRLYVARPMLKAPQGFVYPDWVANALGGIRETIDPMIVSASKTIGATLVDLLEDRDLLRAAQDEFAQRTEGGVGGRAWEAPMLDADFRVPHQYRWPEYVTTVRGEEWTIPYRDDE</sequence>
<dbReference type="SUPFAM" id="SSF53187">
    <property type="entry name" value="Zn-dependent exopeptidases"/>
    <property type="match status" value="1"/>
</dbReference>
<dbReference type="RefSeq" id="WP_174944145.1">
    <property type="nucleotide sequence ID" value="NZ_CABVPY010000037.1"/>
</dbReference>
<dbReference type="AlphaFoldDB" id="A0A6P2PB43"/>
<keyword evidence="1" id="KW-0121">Carboxypeptidase</keyword>
<dbReference type="PANTHER" id="PTHR30575:SF0">
    <property type="entry name" value="XAA-ARG DIPEPTIDASE"/>
    <property type="match status" value="1"/>
</dbReference>
<protein>
    <submittedName>
        <fullName evidence="1">Metal-dependent amidase/aminoacylase/carboxypeptidase</fullName>
    </submittedName>
</protein>
<name>A0A6P2PB43_BURL3</name>
<keyword evidence="1" id="KW-0645">Protease</keyword>
<keyword evidence="1" id="KW-0378">Hydrolase</keyword>
<evidence type="ECO:0000313" key="1">
    <source>
        <dbReference type="EMBL" id="VWC04688.1"/>
    </source>
</evidence>